<dbReference type="PANTHER" id="PTHR33525:SF4">
    <property type="entry name" value="CYCLIC DI-GMP PHOSPHODIESTERASE CDGJ"/>
    <property type="match status" value="1"/>
</dbReference>
<protein>
    <recommendedName>
        <fullName evidence="1">HDOD domain-containing protein</fullName>
    </recommendedName>
</protein>
<dbReference type="OrthoDB" id="9804751at2"/>
<gene>
    <name evidence="2" type="ORF">DSCA_24260</name>
</gene>
<dbReference type="Gene3D" id="3.20.20.450">
    <property type="entry name" value="EAL domain"/>
    <property type="match status" value="1"/>
</dbReference>
<dbReference type="InterPro" id="IPR014408">
    <property type="entry name" value="dGMP_Pdiesterase_EAL/HD-GYP"/>
</dbReference>
<dbReference type="SUPFAM" id="SSF109604">
    <property type="entry name" value="HD-domain/PDEase-like"/>
    <property type="match status" value="1"/>
</dbReference>
<evidence type="ECO:0000313" key="2">
    <source>
        <dbReference type="EMBL" id="BBO68496.1"/>
    </source>
</evidence>
<organism evidence="2 3">
    <name type="scientific">Desulfosarcina alkanivorans</name>
    <dbReference type="NCBI Taxonomy" id="571177"/>
    <lineage>
        <taxon>Bacteria</taxon>
        <taxon>Pseudomonadati</taxon>
        <taxon>Thermodesulfobacteriota</taxon>
        <taxon>Desulfobacteria</taxon>
        <taxon>Desulfobacterales</taxon>
        <taxon>Desulfosarcinaceae</taxon>
        <taxon>Desulfosarcina</taxon>
    </lineage>
</organism>
<dbReference type="RefSeq" id="WP_155316652.1">
    <property type="nucleotide sequence ID" value="NZ_AP021874.1"/>
</dbReference>
<evidence type="ECO:0000313" key="3">
    <source>
        <dbReference type="Proteomes" id="UP000427906"/>
    </source>
</evidence>
<sequence>MPEDKSMPSPASSVSIARQPIFDQNRRLWGYELFCVGEDPSATPDCTPENTAINVAASAYMGLQQILKQGHKIMLNFDEIGILDDMPYALPPVLAAVQVDEQVFLRPTIPEILARLKSDGYLIAVSGFSGERQFEPLYRLADIIAVPVIGKQKAEVSTLLATIHDVDAKLLARRVDEAAAFDMVREAGVTLFEGAFFKQPDTIRVRKMTSSAVSRLQLLKSIEQQDPDIDGLAETIQSDAAISFRLLAYLNASAFGFSQKIKSIHHAIRLLGWPKLKNWLRVVLLNDMSQAADTPDLLRLSAQRGKFLELVARHHDFWGFDPESLHLLGLFSLLDTMLGTPMADIVTFLPIENKIKGALRRDSNNEYLPLVRLAQCVEEARWEDAGAMMQQLNLDRAKVTAAFKDAVEWANQLTSADGVDRHDTD</sequence>
<dbReference type="EMBL" id="AP021874">
    <property type="protein sequence ID" value="BBO68496.1"/>
    <property type="molecule type" value="Genomic_DNA"/>
</dbReference>
<evidence type="ECO:0000259" key="1">
    <source>
        <dbReference type="PROSITE" id="PS51833"/>
    </source>
</evidence>
<dbReference type="InterPro" id="IPR035919">
    <property type="entry name" value="EAL_sf"/>
</dbReference>
<feature type="domain" description="HDOD" evidence="1">
    <location>
        <begin position="208"/>
        <end position="398"/>
    </location>
</feature>
<name>A0A5K7YHA5_9BACT</name>
<keyword evidence="3" id="KW-1185">Reference proteome</keyword>
<dbReference type="SUPFAM" id="SSF141868">
    <property type="entry name" value="EAL domain-like"/>
    <property type="match status" value="1"/>
</dbReference>
<dbReference type="PIRSF" id="PIRSF003180">
    <property type="entry name" value="DiGMPpdiest_YuxH"/>
    <property type="match status" value="1"/>
</dbReference>
<accession>A0A5K7YHA5</accession>
<dbReference type="KEGG" id="dalk:DSCA_24260"/>
<dbReference type="PROSITE" id="PS51833">
    <property type="entry name" value="HDOD"/>
    <property type="match status" value="1"/>
</dbReference>
<dbReference type="Gene3D" id="1.10.3210.10">
    <property type="entry name" value="Hypothetical protein af1432"/>
    <property type="match status" value="1"/>
</dbReference>
<dbReference type="PANTHER" id="PTHR33525">
    <property type="match status" value="1"/>
</dbReference>
<proteinExistence type="predicted"/>
<dbReference type="AlphaFoldDB" id="A0A5K7YHA5"/>
<reference evidence="2 3" key="1">
    <citation type="submission" date="2019-11" db="EMBL/GenBank/DDBJ databases">
        <title>Comparative genomics of hydrocarbon-degrading Desulfosarcina strains.</title>
        <authorList>
            <person name="Watanabe M."/>
            <person name="Kojima H."/>
            <person name="Fukui M."/>
        </authorList>
    </citation>
    <scope>NUCLEOTIDE SEQUENCE [LARGE SCALE GENOMIC DNA]</scope>
    <source>
        <strain evidence="2 3">PL12</strain>
    </source>
</reference>
<dbReference type="InterPro" id="IPR013976">
    <property type="entry name" value="HDOD"/>
</dbReference>
<dbReference type="Pfam" id="PF08668">
    <property type="entry name" value="HDOD"/>
    <property type="match status" value="1"/>
</dbReference>
<dbReference type="Proteomes" id="UP000427906">
    <property type="component" value="Chromosome"/>
</dbReference>
<dbReference type="InterPro" id="IPR052340">
    <property type="entry name" value="RNase_Y/CdgJ"/>
</dbReference>